<dbReference type="InterPro" id="IPR001645">
    <property type="entry name" value="Folylpolyglutamate_synth"/>
</dbReference>
<dbReference type="SUPFAM" id="SSF53244">
    <property type="entry name" value="MurD-like peptide ligases, peptide-binding domain"/>
    <property type="match status" value="1"/>
</dbReference>
<evidence type="ECO:0000256" key="1">
    <source>
        <dbReference type="ARBA" id="ARBA00001946"/>
    </source>
</evidence>
<evidence type="ECO:0000259" key="23">
    <source>
        <dbReference type="Pfam" id="PF02875"/>
    </source>
</evidence>
<organism evidence="25 26">
    <name type="scientific">Pedobacter rhizosphaerae</name>
    <dbReference type="NCBI Taxonomy" id="390241"/>
    <lineage>
        <taxon>Bacteria</taxon>
        <taxon>Pseudomonadati</taxon>
        <taxon>Bacteroidota</taxon>
        <taxon>Sphingobacteriia</taxon>
        <taxon>Sphingobacteriales</taxon>
        <taxon>Sphingobacteriaceae</taxon>
        <taxon>Pedobacter</taxon>
    </lineage>
</organism>
<proteinExistence type="inferred from homology"/>
<evidence type="ECO:0000256" key="10">
    <source>
        <dbReference type="ARBA" id="ARBA00022723"/>
    </source>
</evidence>
<comment type="catalytic activity">
    <reaction evidence="19">
        <text>10-formyltetrahydrofolyl-(gamma-L-Glu)(n) + L-glutamate + ATP = 10-formyltetrahydrofolyl-(gamma-L-Glu)(n+1) + ADP + phosphate + H(+)</text>
        <dbReference type="Rhea" id="RHEA:51904"/>
        <dbReference type="Rhea" id="RHEA-COMP:13088"/>
        <dbReference type="Rhea" id="RHEA-COMP:14300"/>
        <dbReference type="ChEBI" id="CHEBI:15378"/>
        <dbReference type="ChEBI" id="CHEBI:29985"/>
        <dbReference type="ChEBI" id="CHEBI:30616"/>
        <dbReference type="ChEBI" id="CHEBI:43474"/>
        <dbReference type="ChEBI" id="CHEBI:134413"/>
        <dbReference type="ChEBI" id="CHEBI:456216"/>
        <dbReference type="EC" id="6.3.2.17"/>
    </reaction>
</comment>
<dbReference type="Proteomes" id="UP000199572">
    <property type="component" value="Unassembled WGS sequence"/>
</dbReference>
<name>A0A1H9K9I7_9SPHI</name>
<dbReference type="EMBL" id="FOGG01000002">
    <property type="protein sequence ID" value="SEQ95810.1"/>
    <property type="molecule type" value="Genomic_DNA"/>
</dbReference>
<comment type="cofactor">
    <cofactor evidence="1">
        <name>Mg(2+)</name>
        <dbReference type="ChEBI" id="CHEBI:18420"/>
    </cofactor>
</comment>
<dbReference type="GO" id="GO:0046872">
    <property type="term" value="F:metal ion binding"/>
    <property type="evidence" value="ECO:0007669"/>
    <property type="project" value="UniProtKB-KW"/>
</dbReference>
<evidence type="ECO:0000256" key="9">
    <source>
        <dbReference type="ARBA" id="ARBA00022598"/>
    </source>
</evidence>
<evidence type="ECO:0000256" key="22">
    <source>
        <dbReference type="PIRNR" id="PIRNR001563"/>
    </source>
</evidence>
<keyword evidence="14" id="KW-0289">Folate biosynthesis</keyword>
<keyword evidence="26" id="KW-1185">Reference proteome</keyword>
<comment type="function">
    <text evidence="2">Functions in two distinct reactions of the de novo folate biosynthetic pathway. Catalyzes the addition of a glutamate residue to dihydropteroate (7,8-dihydropteroate or H2Pte) to form dihydrofolate (7,8-dihydrofolate monoglutamate or H2Pte-Glu). Also catalyzes successive additions of L-glutamate to tetrahydrofolate or 10-formyltetrahydrofolate or 5,10-methylenetetrahydrofolate, leading to folylpolyglutamate derivatives.</text>
</comment>
<evidence type="ECO:0000256" key="12">
    <source>
        <dbReference type="ARBA" id="ARBA00022840"/>
    </source>
</evidence>
<dbReference type="PIRSF" id="PIRSF001563">
    <property type="entry name" value="Folylpolyglu_synth"/>
    <property type="match status" value="1"/>
</dbReference>
<dbReference type="InterPro" id="IPR036615">
    <property type="entry name" value="Mur_ligase_C_dom_sf"/>
</dbReference>
<evidence type="ECO:0000256" key="2">
    <source>
        <dbReference type="ARBA" id="ARBA00002714"/>
    </source>
</evidence>
<dbReference type="EC" id="6.3.2.12" evidence="6"/>
<dbReference type="GO" id="GO:0005737">
    <property type="term" value="C:cytoplasm"/>
    <property type="evidence" value="ECO:0007669"/>
    <property type="project" value="TreeGrafter"/>
</dbReference>
<keyword evidence="12 22" id="KW-0067">ATP-binding</keyword>
<dbReference type="InterPro" id="IPR018109">
    <property type="entry name" value="Folylpolyglutamate_synth_CS"/>
</dbReference>
<dbReference type="NCBIfam" id="TIGR01499">
    <property type="entry name" value="folC"/>
    <property type="match status" value="1"/>
</dbReference>
<keyword evidence="11 22" id="KW-0547">Nucleotide-binding</keyword>
<sequence length="414" mass="45356">MFTRVGASAFKKDLTNTLILCEALGNPQEKFKTLHVAGTNGKGSTSHMLAAVLQAQGYKTGLYTSPHLKDFRERIRINGKMMAKKEVVSFVKTQQKKIEEIEPSFFEVTVAMAFDYFAKHEVDIAVIEVGLGGRLDSTNIIQPELSVITNISLDHTNMLGNTIEEIAGEKAGIIKQNTPVVVGESQDKSKGVFIRKSEEMNAPIVFADSILSAADFKLKNNKLQLSILVGGQLKYSNLICDLTGVYQHKNILTVIQALTVLAQKTDFKIDTSNIYKGLSQVKRLTGLQGRWQTLQKNPLVICDTGHNEAGIAEVLKNIAETKYNKLHLVFGMVKDKDITKVLSMLPQNATYYFAKPDLERGLIAEELKEQAATFGLYGNTYSSVATAKAAAIKSATAKDLVFIGGSTFVVAEAL</sequence>
<dbReference type="SUPFAM" id="SSF53623">
    <property type="entry name" value="MurD-like peptide ligases, catalytic domain"/>
    <property type="match status" value="1"/>
</dbReference>
<keyword evidence="13" id="KW-0460">Magnesium</keyword>
<dbReference type="Gene3D" id="3.40.1190.10">
    <property type="entry name" value="Mur-like, catalytic domain"/>
    <property type="match status" value="1"/>
</dbReference>
<dbReference type="FunFam" id="3.40.1190.10:FF:000011">
    <property type="entry name" value="Folylpolyglutamate synthase/dihydrofolate synthase"/>
    <property type="match status" value="1"/>
</dbReference>
<evidence type="ECO:0000256" key="16">
    <source>
        <dbReference type="ARBA" id="ARBA00030592"/>
    </source>
</evidence>
<evidence type="ECO:0000256" key="11">
    <source>
        <dbReference type="ARBA" id="ARBA00022741"/>
    </source>
</evidence>
<comment type="catalytic activity">
    <reaction evidence="21">
        <text>7,8-dihydropteroate + L-glutamate + ATP = 7,8-dihydrofolate + ADP + phosphate + H(+)</text>
        <dbReference type="Rhea" id="RHEA:23584"/>
        <dbReference type="ChEBI" id="CHEBI:15378"/>
        <dbReference type="ChEBI" id="CHEBI:17839"/>
        <dbReference type="ChEBI" id="CHEBI:29985"/>
        <dbReference type="ChEBI" id="CHEBI:30616"/>
        <dbReference type="ChEBI" id="CHEBI:43474"/>
        <dbReference type="ChEBI" id="CHEBI:57451"/>
        <dbReference type="ChEBI" id="CHEBI:456216"/>
        <dbReference type="EC" id="6.3.2.12"/>
    </reaction>
</comment>
<dbReference type="Pfam" id="PF08245">
    <property type="entry name" value="Mur_ligase_M"/>
    <property type="match status" value="1"/>
</dbReference>
<evidence type="ECO:0000256" key="5">
    <source>
        <dbReference type="ARBA" id="ARBA00008276"/>
    </source>
</evidence>
<feature type="domain" description="Mur ligase central" evidence="24">
    <location>
        <begin position="36"/>
        <end position="257"/>
    </location>
</feature>
<accession>A0A1H9K9I7</accession>
<dbReference type="GO" id="GO:0008841">
    <property type="term" value="F:dihydrofolate synthase activity"/>
    <property type="evidence" value="ECO:0007669"/>
    <property type="project" value="UniProtKB-EC"/>
</dbReference>
<dbReference type="GO" id="GO:0005524">
    <property type="term" value="F:ATP binding"/>
    <property type="evidence" value="ECO:0007669"/>
    <property type="project" value="UniProtKB-KW"/>
</dbReference>
<evidence type="ECO:0000256" key="21">
    <source>
        <dbReference type="ARBA" id="ARBA00049161"/>
    </source>
</evidence>
<evidence type="ECO:0000313" key="26">
    <source>
        <dbReference type="Proteomes" id="UP000199572"/>
    </source>
</evidence>
<dbReference type="GO" id="GO:0004326">
    <property type="term" value="F:tetrahydrofolylpolyglutamate synthase activity"/>
    <property type="evidence" value="ECO:0007669"/>
    <property type="project" value="UniProtKB-EC"/>
</dbReference>
<evidence type="ECO:0000259" key="24">
    <source>
        <dbReference type="Pfam" id="PF08245"/>
    </source>
</evidence>
<evidence type="ECO:0000256" key="6">
    <source>
        <dbReference type="ARBA" id="ARBA00013023"/>
    </source>
</evidence>
<keyword evidence="9 22" id="KW-0436">Ligase</keyword>
<dbReference type="InterPro" id="IPR004101">
    <property type="entry name" value="Mur_ligase_C"/>
</dbReference>
<dbReference type="Gene3D" id="3.90.190.20">
    <property type="entry name" value="Mur ligase, C-terminal domain"/>
    <property type="match status" value="1"/>
</dbReference>
<dbReference type="PROSITE" id="PS01012">
    <property type="entry name" value="FOLYLPOLYGLU_SYNT_2"/>
    <property type="match status" value="1"/>
</dbReference>
<evidence type="ECO:0000256" key="18">
    <source>
        <dbReference type="ARBA" id="ARBA00047493"/>
    </source>
</evidence>
<comment type="pathway">
    <text evidence="4">Cofactor biosynthesis; tetrahydrofolylpolyglutamate biosynthesis.</text>
</comment>
<evidence type="ECO:0000256" key="14">
    <source>
        <dbReference type="ARBA" id="ARBA00022909"/>
    </source>
</evidence>
<evidence type="ECO:0000256" key="13">
    <source>
        <dbReference type="ARBA" id="ARBA00022842"/>
    </source>
</evidence>
<dbReference type="AlphaFoldDB" id="A0A1H9K9I7"/>
<evidence type="ECO:0000256" key="4">
    <source>
        <dbReference type="ARBA" id="ARBA00005150"/>
    </source>
</evidence>
<dbReference type="InterPro" id="IPR013221">
    <property type="entry name" value="Mur_ligase_cen"/>
</dbReference>
<keyword evidence="10" id="KW-0479">Metal-binding</keyword>
<protein>
    <recommendedName>
        <fullName evidence="8">Dihydrofolate synthase/folylpolyglutamate synthase</fullName>
        <ecNumber evidence="6">6.3.2.12</ecNumber>
        <ecNumber evidence="7">6.3.2.17</ecNumber>
    </recommendedName>
    <alternativeName>
        <fullName evidence="17">Folylpoly-gamma-glutamate synthetase-dihydrofolate synthetase</fullName>
    </alternativeName>
    <alternativeName>
        <fullName evidence="15">Folylpolyglutamate synthetase</fullName>
    </alternativeName>
    <alternativeName>
        <fullName evidence="16">Tetrahydrofolylpolyglutamate synthase</fullName>
    </alternativeName>
</protein>
<comment type="similarity">
    <text evidence="5 22">Belongs to the folylpolyglutamate synthase family.</text>
</comment>
<evidence type="ECO:0000256" key="20">
    <source>
        <dbReference type="ARBA" id="ARBA00049035"/>
    </source>
</evidence>
<comment type="catalytic activity">
    <reaction evidence="20">
        <text>(6R)-5,10-methylenetetrahydrofolyl-(gamma-L-Glu)(n) + L-glutamate + ATP = (6R)-5,10-methylenetetrahydrofolyl-(gamma-L-Glu)(n+1) + ADP + phosphate + H(+)</text>
        <dbReference type="Rhea" id="RHEA:51912"/>
        <dbReference type="Rhea" id="RHEA-COMP:13257"/>
        <dbReference type="Rhea" id="RHEA-COMP:13258"/>
        <dbReference type="ChEBI" id="CHEBI:15378"/>
        <dbReference type="ChEBI" id="CHEBI:29985"/>
        <dbReference type="ChEBI" id="CHEBI:30616"/>
        <dbReference type="ChEBI" id="CHEBI:43474"/>
        <dbReference type="ChEBI" id="CHEBI:136572"/>
        <dbReference type="ChEBI" id="CHEBI:456216"/>
        <dbReference type="EC" id="6.3.2.17"/>
    </reaction>
</comment>
<evidence type="ECO:0000256" key="17">
    <source>
        <dbReference type="ARBA" id="ARBA00032510"/>
    </source>
</evidence>
<evidence type="ECO:0000313" key="25">
    <source>
        <dbReference type="EMBL" id="SEQ95810.1"/>
    </source>
</evidence>
<dbReference type="PANTHER" id="PTHR11136">
    <property type="entry name" value="FOLYLPOLYGLUTAMATE SYNTHASE-RELATED"/>
    <property type="match status" value="1"/>
</dbReference>
<dbReference type="STRING" id="390241.SAMN04488023_102278"/>
<dbReference type="InterPro" id="IPR036565">
    <property type="entry name" value="Mur-like_cat_sf"/>
</dbReference>
<evidence type="ECO:0000256" key="3">
    <source>
        <dbReference type="ARBA" id="ARBA00004799"/>
    </source>
</evidence>
<evidence type="ECO:0000256" key="15">
    <source>
        <dbReference type="ARBA" id="ARBA00030048"/>
    </source>
</evidence>
<evidence type="ECO:0000256" key="19">
    <source>
        <dbReference type="ARBA" id="ARBA00047808"/>
    </source>
</evidence>
<dbReference type="GO" id="GO:0046656">
    <property type="term" value="P:folic acid biosynthetic process"/>
    <property type="evidence" value="ECO:0007669"/>
    <property type="project" value="UniProtKB-KW"/>
</dbReference>
<comment type="catalytic activity">
    <reaction evidence="18">
        <text>(6S)-5,6,7,8-tetrahydrofolyl-(gamma-L-Glu)(n) + L-glutamate + ATP = (6S)-5,6,7,8-tetrahydrofolyl-(gamma-L-Glu)(n+1) + ADP + phosphate + H(+)</text>
        <dbReference type="Rhea" id="RHEA:10580"/>
        <dbReference type="Rhea" id="RHEA-COMP:14738"/>
        <dbReference type="Rhea" id="RHEA-COMP:14740"/>
        <dbReference type="ChEBI" id="CHEBI:15378"/>
        <dbReference type="ChEBI" id="CHEBI:29985"/>
        <dbReference type="ChEBI" id="CHEBI:30616"/>
        <dbReference type="ChEBI" id="CHEBI:43474"/>
        <dbReference type="ChEBI" id="CHEBI:141005"/>
        <dbReference type="ChEBI" id="CHEBI:456216"/>
        <dbReference type="EC" id="6.3.2.17"/>
    </reaction>
</comment>
<evidence type="ECO:0000256" key="8">
    <source>
        <dbReference type="ARBA" id="ARBA00019357"/>
    </source>
</evidence>
<feature type="domain" description="Mur ligase C-terminal" evidence="23">
    <location>
        <begin position="289"/>
        <end position="406"/>
    </location>
</feature>
<dbReference type="Pfam" id="PF02875">
    <property type="entry name" value="Mur_ligase_C"/>
    <property type="match status" value="1"/>
</dbReference>
<gene>
    <name evidence="25" type="ORF">SAMN04488023_102278</name>
</gene>
<comment type="pathway">
    <text evidence="3">Cofactor biosynthesis; tetrahydrofolate biosynthesis; 7,8-dihydrofolate from 2-amino-4-hydroxy-6-hydroxymethyl-7,8-dihydropteridine diphosphate and 4-aminobenzoate: step 2/2.</text>
</comment>
<dbReference type="PANTHER" id="PTHR11136:SF0">
    <property type="entry name" value="DIHYDROFOLATE SYNTHETASE-RELATED"/>
    <property type="match status" value="1"/>
</dbReference>
<dbReference type="EC" id="6.3.2.17" evidence="7"/>
<reference evidence="25 26" key="1">
    <citation type="submission" date="2016-10" db="EMBL/GenBank/DDBJ databases">
        <authorList>
            <person name="de Groot N.N."/>
        </authorList>
    </citation>
    <scope>NUCLEOTIDE SEQUENCE [LARGE SCALE GENOMIC DNA]</scope>
    <source>
        <strain evidence="25 26">DSM 18610</strain>
    </source>
</reference>
<evidence type="ECO:0000256" key="7">
    <source>
        <dbReference type="ARBA" id="ARBA00013025"/>
    </source>
</evidence>